<dbReference type="Proteomes" id="UP000006237">
    <property type="component" value="Unassembled WGS sequence"/>
</dbReference>
<organism evidence="1 2">
    <name type="scientific">Corynebacterium glucuronolyticum ATCC 51866</name>
    <dbReference type="NCBI Taxonomy" id="548478"/>
    <lineage>
        <taxon>Bacteria</taxon>
        <taxon>Bacillati</taxon>
        <taxon>Actinomycetota</taxon>
        <taxon>Actinomycetes</taxon>
        <taxon>Mycobacteriales</taxon>
        <taxon>Corynebacteriaceae</taxon>
        <taxon>Corynebacterium</taxon>
    </lineage>
</organism>
<protein>
    <recommendedName>
        <fullName evidence="3">Peptidase S1 domain-containing protein</fullName>
    </recommendedName>
</protein>
<keyword evidence="2" id="KW-1185">Reference proteome</keyword>
<proteinExistence type="predicted"/>
<sequence>MGSVIGHNRTGAVVLTVAHFFDTVSAADTRLKLEATGTYRRAMSVDKLAGTDLALVTTNAKFSADPHPYYPPLSPARLRPLTRVLTVAREPIPGTVITPVVVGLGTHMRIRVRTGALVAPDPGRKVHLGDSGSPVLADGRIVGVQSLVFNPCRVNTGLSTIACVRPHLARIAHAVS</sequence>
<evidence type="ECO:0000313" key="1">
    <source>
        <dbReference type="EMBL" id="EEI63083.1"/>
    </source>
</evidence>
<name>A0ABP2DWU9_9CORY</name>
<reference evidence="1 2" key="1">
    <citation type="submission" date="2009-01" db="EMBL/GenBank/DDBJ databases">
        <authorList>
            <person name="Qin X."/>
            <person name="Bachman B."/>
            <person name="Battles P."/>
            <person name="Bell A."/>
            <person name="Bess C."/>
            <person name="Bickham C."/>
            <person name="Chaboub L."/>
            <person name="Chen D."/>
            <person name="Coyle M."/>
            <person name="Deiros D.R."/>
            <person name="Dinh H."/>
            <person name="Forbes L."/>
            <person name="Fowler G."/>
            <person name="Francisco L."/>
            <person name="Fu Q."/>
            <person name="Gubbala S."/>
            <person name="Hale W."/>
            <person name="Han Y."/>
            <person name="Hemphill L."/>
            <person name="Highlander S.K."/>
            <person name="Hirani K."/>
            <person name="Hogues M."/>
            <person name="Jackson L."/>
            <person name="Jakkamsetti A."/>
            <person name="Javaid M."/>
            <person name="Jiang H."/>
            <person name="Korchina V."/>
            <person name="Kovar C."/>
            <person name="Lara F."/>
            <person name="Lee S."/>
            <person name="Mata R."/>
            <person name="Mathew T."/>
            <person name="Moen C."/>
            <person name="Morales K."/>
            <person name="Munidasa M."/>
            <person name="Nazareth L."/>
            <person name="Ngo R."/>
            <person name="Nguyen L."/>
            <person name="Okwuonu G."/>
            <person name="Ongeri F."/>
            <person name="Patil S."/>
            <person name="Petrosino J."/>
            <person name="Pham C."/>
            <person name="Pham P."/>
            <person name="Pu L.-L."/>
            <person name="Puazo M."/>
            <person name="Raj R."/>
            <person name="Reid J."/>
            <person name="Rouhana J."/>
            <person name="Saada N."/>
            <person name="Shang Y."/>
            <person name="Simmons D."/>
            <person name="Thornton R."/>
            <person name="Warren J."/>
            <person name="Weissenberger G."/>
            <person name="Zhang J."/>
            <person name="Zhang L."/>
            <person name="Zhou C."/>
            <person name="Zhu D."/>
            <person name="Muzny D."/>
            <person name="Worley K."/>
            <person name="Gibbs R."/>
        </authorList>
    </citation>
    <scope>NUCLEOTIDE SEQUENCE [LARGE SCALE GENOMIC DNA]</scope>
    <source>
        <strain evidence="1 2">ATCC 51866</strain>
    </source>
</reference>
<dbReference type="InterPro" id="IPR009003">
    <property type="entry name" value="Peptidase_S1_PA"/>
</dbReference>
<evidence type="ECO:0008006" key="3">
    <source>
        <dbReference type="Google" id="ProtNLM"/>
    </source>
</evidence>
<gene>
    <name evidence="1" type="ORF">HMPREF0293_1379</name>
</gene>
<dbReference type="EMBL" id="ACHF01000034">
    <property type="protein sequence ID" value="EEI63083.1"/>
    <property type="molecule type" value="Genomic_DNA"/>
</dbReference>
<comment type="caution">
    <text evidence="1">The sequence shown here is derived from an EMBL/GenBank/DDBJ whole genome shotgun (WGS) entry which is preliminary data.</text>
</comment>
<accession>A0ABP2DWU9</accession>
<dbReference type="SUPFAM" id="SSF50494">
    <property type="entry name" value="Trypsin-like serine proteases"/>
    <property type="match status" value="1"/>
</dbReference>
<evidence type="ECO:0000313" key="2">
    <source>
        <dbReference type="Proteomes" id="UP000006237"/>
    </source>
</evidence>